<dbReference type="RefSeq" id="WP_229641097.1">
    <property type="nucleotide sequence ID" value="NZ_JADWDC010000034.1"/>
</dbReference>
<dbReference type="Gene3D" id="2.160.20.10">
    <property type="entry name" value="Single-stranded right-handed beta-helix, Pectin lyase-like"/>
    <property type="match status" value="1"/>
</dbReference>
<feature type="signal peptide" evidence="1">
    <location>
        <begin position="1"/>
        <end position="28"/>
    </location>
</feature>
<comment type="caution">
    <text evidence="3">The sequence shown here is derived from an EMBL/GenBank/DDBJ whole genome shotgun (WGS) entry which is preliminary data.</text>
</comment>
<dbReference type="SUPFAM" id="SSF51126">
    <property type="entry name" value="Pectin lyase-like"/>
    <property type="match status" value="2"/>
</dbReference>
<accession>A0A964FGH6</accession>
<name>A0A964FGH6_9CYAN</name>
<evidence type="ECO:0000259" key="2">
    <source>
        <dbReference type="SMART" id="SM00912"/>
    </source>
</evidence>
<dbReference type="SMART" id="SM00912">
    <property type="entry name" value="Haemagg_act"/>
    <property type="match status" value="1"/>
</dbReference>
<dbReference type="AlphaFoldDB" id="A0A964FGH6"/>
<evidence type="ECO:0000256" key="1">
    <source>
        <dbReference type="SAM" id="SignalP"/>
    </source>
</evidence>
<dbReference type="InterPro" id="IPR011050">
    <property type="entry name" value="Pectin_lyase_fold/virulence"/>
</dbReference>
<organism evidence="3 4">
    <name type="scientific">Waterburya agarophytonicola KI4</name>
    <dbReference type="NCBI Taxonomy" id="2874699"/>
    <lineage>
        <taxon>Bacteria</taxon>
        <taxon>Bacillati</taxon>
        <taxon>Cyanobacteriota</taxon>
        <taxon>Cyanophyceae</taxon>
        <taxon>Pleurocapsales</taxon>
        <taxon>Hyellaceae</taxon>
        <taxon>Waterburya</taxon>
        <taxon>Waterburya agarophytonicola</taxon>
    </lineage>
</organism>
<gene>
    <name evidence="3" type="ORF">I4641_13685</name>
</gene>
<dbReference type="InterPro" id="IPR012334">
    <property type="entry name" value="Pectin_lyas_fold"/>
</dbReference>
<dbReference type="Proteomes" id="UP000729733">
    <property type="component" value="Unassembled WGS sequence"/>
</dbReference>
<evidence type="ECO:0000313" key="4">
    <source>
        <dbReference type="Proteomes" id="UP000729733"/>
    </source>
</evidence>
<evidence type="ECO:0000313" key="3">
    <source>
        <dbReference type="EMBL" id="MCC0178031.1"/>
    </source>
</evidence>
<dbReference type="Pfam" id="PF05860">
    <property type="entry name" value="TPS"/>
    <property type="match status" value="1"/>
</dbReference>
<dbReference type="EMBL" id="JADWDC010000034">
    <property type="protein sequence ID" value="MCC0178031.1"/>
    <property type="molecule type" value="Genomic_DNA"/>
</dbReference>
<keyword evidence="1" id="KW-0732">Signal</keyword>
<feature type="chain" id="PRO_5037469004" evidence="1">
    <location>
        <begin position="29"/>
        <end position="863"/>
    </location>
</feature>
<feature type="domain" description="Filamentous haemagglutinin FhaB/tRNA nuclease CdiA-like TPS" evidence="2">
    <location>
        <begin position="31"/>
        <end position="142"/>
    </location>
</feature>
<reference evidence="3" key="1">
    <citation type="journal article" date="2021" name="Antonie Van Leeuwenhoek">
        <title>Draft genome and description of Waterburya agarophytonicola gen. nov. sp. nov. (Pleurocapsales, Cyanobacteria): a seaweed symbiont.</title>
        <authorList>
            <person name="Bonthond G."/>
            <person name="Shalygin S."/>
            <person name="Bayer T."/>
            <person name="Weinberger F."/>
        </authorList>
    </citation>
    <scope>NUCLEOTIDE SEQUENCE</scope>
    <source>
        <strain evidence="3">KI4</strain>
    </source>
</reference>
<keyword evidence="4" id="KW-1185">Reference proteome</keyword>
<protein>
    <submittedName>
        <fullName evidence="3">Filamentous hemagglutinin N-terminal domain-containing protein</fullName>
    </submittedName>
</protein>
<sequence length="863" mass="88688">MKKALFFPLQISLCTVGCLYASSSITHAQVTPDGTVNTQINQDGNSAVITGGETRGSNLFHSFQDFSVGTGNEAFFNNANDISNIFSRVTGGNISNIDGAIRANAGASLFLINPAGIIFGENARLDIGGSFYGSTASSVLFEDGEFSAADLENPPLLTVNAPIGLGFRSDPGDITVRGNGQGIRTTNDLIDNEDALRVNSDKTFALVGGNVTLEGGVIKTAGGNIELGSVEGNEQVSLNPTNSDFSLNYEDTTNFRDLRFTGAATIDVSGLGAGNVRVQGKNITLAEGSVIEANTLGSLPGGQIEINASNSTELLGLSSESDPLFTGIFAFASPEATGDGGDIQINTSSLVLTDIAQIGTQTEGEANAGNIDIKASDFVILSNFSNLSDTSSFSLIISLVEEGATGNAGNVSIEAKSLTINENSQVGTGTFGAFNDGDAGNTLVIATDFVEIRDEQADGLINGIFALQGANNSTGRSGDLFVNTSRLSISGEDSQISVSNFGSGDAGDINLEIRELIIEGGAELQSITFGDGNAGNINIEASESIQVSGSLLERGFLGGIFASAIGGGTGDGGDISISTDNLVVQDLGTISVGNFQTTGELEPGLGNVGNIGIEANNITLDNGDITAASNASIFGGNVSLETSEDIILRNNSVISVQAFQEAGGGSLFIDSRFVVAFPSAGTGSDLVANADVGNAGQIILNAEQTFGLEVGTAIDSNNNFIENNSNDIDASSNEGIGGNISINIINVVDPLQGVTELPQNIDLPEQTSQQACEANREIAAKNGFTINGKGGILPEPGLPLNSLNVTVNGENNPTSTTSTPIETAQGKIQPARGVKVTESGEVILTAYRTNNSGERIPEKRNCG</sequence>
<proteinExistence type="predicted"/>
<dbReference type="NCBIfam" id="TIGR01901">
    <property type="entry name" value="adhes_NPXG"/>
    <property type="match status" value="1"/>
</dbReference>
<dbReference type="InterPro" id="IPR008638">
    <property type="entry name" value="FhaB/CdiA-like_TPS"/>
</dbReference>